<keyword evidence="1" id="KW-0175">Coiled coil</keyword>
<evidence type="ECO:0000313" key="3">
    <source>
        <dbReference type="Proteomes" id="UP000070353"/>
    </source>
</evidence>
<proteinExistence type="predicted"/>
<sequence length="418" mass="47288">MGITDEQYRWIIDKSYWVDKNKTDCEYHIEENKTYNFSDNDTRLGEFRVLSAKDNTSNGMQAMAVAPVDKNGNVDYSHVVIAYAGTNKDDIKDLGTDVQSLGLGRDKLQSRSGLNSAKVVDSQFVTALNYAKEVEEEVRQKHPSAKITTAGHSLGESLAMYVALKRGYANVGYNGPDIHNLISKEEIKYMQEHPEQFRNYRHKYDVIGNITGNTTQTAIYPYIYPAKDNWGDKLEYHNLSQWRFDENGQLVDLDGKRVTNLKVTALAEATAGMYRYQKIKSYLSADGLSSREEIYLDSLQGMALGEGMANAARAGADDIKHLQEEVVSKAQELWNQLDFSSFRYLSYDEVLSTFASAGVTQDTIVGSVEQDFEQMNQKAEKLATEFDTLNQQIIQVIENKLATDKELAGEFRKWNSRI</sequence>
<dbReference type="PATRIC" id="fig|1303.84.peg.1213"/>
<organism evidence="2 3">
    <name type="scientific">Streptococcus oralis</name>
    <dbReference type="NCBI Taxonomy" id="1303"/>
    <lineage>
        <taxon>Bacteria</taxon>
        <taxon>Bacillati</taxon>
        <taxon>Bacillota</taxon>
        <taxon>Bacilli</taxon>
        <taxon>Lactobacillales</taxon>
        <taxon>Streptococcaceae</taxon>
        <taxon>Streptococcus</taxon>
    </lineage>
</organism>
<dbReference type="InterPro" id="IPR029058">
    <property type="entry name" value="AB_hydrolase_fold"/>
</dbReference>
<feature type="coiled-coil region" evidence="1">
    <location>
        <begin position="365"/>
        <end position="392"/>
    </location>
</feature>
<evidence type="ECO:0000313" key="2">
    <source>
        <dbReference type="EMBL" id="KXU04722.1"/>
    </source>
</evidence>
<reference evidence="2 3" key="1">
    <citation type="submission" date="2016-01" db="EMBL/GenBank/DDBJ databases">
        <title>Highly variable Streptococcus oralis are common among viridans streptococci isolated from primates.</title>
        <authorList>
            <person name="Denapaite D."/>
            <person name="Rieger M."/>
            <person name="Koendgen S."/>
            <person name="Brueckner R."/>
            <person name="Ochigava I."/>
            <person name="Kappeler P."/>
            <person name="Maetz-Rensing K."/>
            <person name="Leendertz F."/>
            <person name="Hakenbeck R."/>
        </authorList>
    </citation>
    <scope>NUCLEOTIDE SEQUENCE [LARGE SCALE GENOMIC DNA]</scope>
    <source>
        <strain evidence="2 3">DD24</strain>
    </source>
</reference>
<name>A0A139QQE7_STROR</name>
<dbReference type="RefSeq" id="WP_061408556.1">
    <property type="nucleotide sequence ID" value="NZ_KQ970760.1"/>
</dbReference>
<protein>
    <submittedName>
        <fullName evidence="2">Uncharacterized protein</fullName>
    </submittedName>
</protein>
<comment type="caution">
    <text evidence="2">The sequence shown here is derived from an EMBL/GenBank/DDBJ whole genome shotgun (WGS) entry which is preliminary data.</text>
</comment>
<evidence type="ECO:0000256" key="1">
    <source>
        <dbReference type="SAM" id="Coils"/>
    </source>
</evidence>
<gene>
    <name evidence="2" type="ORF">SORDD24_01116</name>
</gene>
<dbReference type="Gene3D" id="3.40.50.1820">
    <property type="entry name" value="alpha/beta hydrolase"/>
    <property type="match status" value="1"/>
</dbReference>
<dbReference type="OrthoDB" id="6450827at2"/>
<dbReference type="Proteomes" id="UP000070353">
    <property type="component" value="Unassembled WGS sequence"/>
</dbReference>
<dbReference type="AlphaFoldDB" id="A0A139QQE7"/>
<accession>A0A139QQE7</accession>
<dbReference type="SUPFAM" id="SSF53474">
    <property type="entry name" value="alpha/beta-Hydrolases"/>
    <property type="match status" value="1"/>
</dbReference>
<dbReference type="EMBL" id="LQZB01000112">
    <property type="protein sequence ID" value="KXU04722.1"/>
    <property type="molecule type" value="Genomic_DNA"/>
</dbReference>